<feature type="domain" description="Tripartite ATP-independent periplasmic transporters DctQ component" evidence="10">
    <location>
        <begin position="21"/>
        <end position="153"/>
    </location>
</feature>
<accession>A0A239PZ32</accession>
<dbReference type="PANTHER" id="PTHR35011">
    <property type="entry name" value="2,3-DIKETO-L-GULONATE TRAP TRANSPORTER SMALL PERMEASE PROTEIN YIAM"/>
    <property type="match status" value="1"/>
</dbReference>
<feature type="transmembrane region" description="Helical" evidence="9">
    <location>
        <begin position="12"/>
        <end position="33"/>
    </location>
</feature>
<evidence type="ECO:0000313" key="11">
    <source>
        <dbReference type="EMBL" id="SNT75591.1"/>
    </source>
</evidence>
<keyword evidence="6 9" id="KW-1133">Transmembrane helix</keyword>
<evidence type="ECO:0000313" key="12">
    <source>
        <dbReference type="Proteomes" id="UP000198307"/>
    </source>
</evidence>
<comment type="subunit">
    <text evidence="9">The complex comprises the extracytoplasmic solute receptor protein and the two transmembrane proteins.</text>
</comment>
<feature type="transmembrane region" description="Helical" evidence="9">
    <location>
        <begin position="133"/>
        <end position="149"/>
    </location>
</feature>
<keyword evidence="12" id="KW-1185">Reference proteome</keyword>
<reference evidence="11 12" key="1">
    <citation type="submission" date="2017-07" db="EMBL/GenBank/DDBJ databases">
        <authorList>
            <person name="Sun Z.S."/>
            <person name="Albrecht U."/>
            <person name="Echele G."/>
            <person name="Lee C.C."/>
        </authorList>
    </citation>
    <scope>NUCLEOTIDE SEQUENCE [LARGE SCALE GENOMIC DNA]</scope>
    <source>
        <strain evidence="11 12">DSM 14827</strain>
    </source>
</reference>
<gene>
    <name evidence="11" type="ORF">SAMN05444959_11212</name>
</gene>
<keyword evidence="7 9" id="KW-0472">Membrane</keyword>
<feature type="transmembrane region" description="Helical" evidence="9">
    <location>
        <begin position="92"/>
        <end position="113"/>
    </location>
</feature>
<evidence type="ECO:0000256" key="5">
    <source>
        <dbReference type="ARBA" id="ARBA00022692"/>
    </source>
</evidence>
<protein>
    <recommendedName>
        <fullName evidence="9">TRAP transporter small permease protein</fullName>
    </recommendedName>
</protein>
<keyword evidence="4 9" id="KW-0997">Cell inner membrane</keyword>
<evidence type="ECO:0000256" key="1">
    <source>
        <dbReference type="ARBA" id="ARBA00004429"/>
    </source>
</evidence>
<organism evidence="11 12">
    <name type="scientific">Paracoccus seriniphilus</name>
    <dbReference type="NCBI Taxonomy" id="184748"/>
    <lineage>
        <taxon>Bacteria</taxon>
        <taxon>Pseudomonadati</taxon>
        <taxon>Pseudomonadota</taxon>
        <taxon>Alphaproteobacteria</taxon>
        <taxon>Rhodobacterales</taxon>
        <taxon>Paracoccaceae</taxon>
        <taxon>Paracoccus</taxon>
    </lineage>
</organism>
<keyword evidence="5 9" id="KW-0812">Transmembrane</keyword>
<sequence>MLLRKLELAKRTILILCNLAIMLIVVASFLARYLFAYDLYGAEEFLLIAAFWLYFIGAAFGSYEQSHIEADFIQSMVGDTVVTRVLGYLRDVIELGVLIVLTYWSWLLIAFSIERWPVSPGWKIPLVVPQSGILVGFILMTLHASVHFWRRITGRPTKE</sequence>
<comment type="function">
    <text evidence="9">Part of the tripartite ATP-independent periplasmic (TRAP) transport system.</text>
</comment>
<dbReference type="Proteomes" id="UP000198307">
    <property type="component" value="Unassembled WGS sequence"/>
</dbReference>
<feature type="transmembrane region" description="Helical" evidence="9">
    <location>
        <begin position="45"/>
        <end position="63"/>
    </location>
</feature>
<dbReference type="GO" id="GO:0022857">
    <property type="term" value="F:transmembrane transporter activity"/>
    <property type="evidence" value="ECO:0007669"/>
    <property type="project" value="UniProtKB-UniRule"/>
</dbReference>
<comment type="similarity">
    <text evidence="8 9">Belongs to the TRAP transporter small permease family.</text>
</comment>
<keyword evidence="2 9" id="KW-0813">Transport</keyword>
<keyword evidence="3" id="KW-1003">Cell membrane</keyword>
<evidence type="ECO:0000256" key="7">
    <source>
        <dbReference type="ARBA" id="ARBA00023136"/>
    </source>
</evidence>
<evidence type="ECO:0000256" key="4">
    <source>
        <dbReference type="ARBA" id="ARBA00022519"/>
    </source>
</evidence>
<evidence type="ECO:0000256" key="6">
    <source>
        <dbReference type="ARBA" id="ARBA00022989"/>
    </source>
</evidence>
<dbReference type="AlphaFoldDB" id="A0A239PZ32"/>
<dbReference type="Pfam" id="PF04290">
    <property type="entry name" value="DctQ"/>
    <property type="match status" value="1"/>
</dbReference>
<evidence type="ECO:0000259" key="10">
    <source>
        <dbReference type="Pfam" id="PF04290"/>
    </source>
</evidence>
<dbReference type="EMBL" id="FZQB01000012">
    <property type="protein sequence ID" value="SNT75591.1"/>
    <property type="molecule type" value="Genomic_DNA"/>
</dbReference>
<dbReference type="InterPro" id="IPR055348">
    <property type="entry name" value="DctQ"/>
</dbReference>
<evidence type="ECO:0000256" key="2">
    <source>
        <dbReference type="ARBA" id="ARBA00022448"/>
    </source>
</evidence>
<evidence type="ECO:0000256" key="8">
    <source>
        <dbReference type="ARBA" id="ARBA00038436"/>
    </source>
</evidence>
<comment type="subcellular location">
    <subcellularLocation>
        <location evidence="1 9">Cell inner membrane</location>
        <topology evidence="1 9">Multi-pass membrane protein</topology>
    </subcellularLocation>
</comment>
<evidence type="ECO:0000256" key="3">
    <source>
        <dbReference type="ARBA" id="ARBA00022475"/>
    </source>
</evidence>
<dbReference type="RefSeq" id="WP_179217752.1">
    <property type="nucleotide sequence ID" value="NZ_CP067130.1"/>
</dbReference>
<name>A0A239PZ32_9RHOB</name>
<dbReference type="InterPro" id="IPR007387">
    <property type="entry name" value="TRAP_DctQ"/>
</dbReference>
<proteinExistence type="inferred from homology"/>
<evidence type="ECO:0000256" key="9">
    <source>
        <dbReference type="RuleBase" id="RU369079"/>
    </source>
</evidence>
<dbReference type="GO" id="GO:0005886">
    <property type="term" value="C:plasma membrane"/>
    <property type="evidence" value="ECO:0007669"/>
    <property type="project" value="UniProtKB-SubCell"/>
</dbReference>